<evidence type="ECO:0000313" key="1">
    <source>
        <dbReference type="EMBL" id="MBP0905499.1"/>
    </source>
</evidence>
<accession>A0ABS4BY54</accession>
<name>A0ABS4BY54_9FLAO</name>
<dbReference type="InterPro" id="IPR032577">
    <property type="entry name" value="DUF4920"/>
</dbReference>
<dbReference type="EMBL" id="JAGJCB010000024">
    <property type="protein sequence ID" value="MBP0905499.1"/>
    <property type="molecule type" value="Genomic_DNA"/>
</dbReference>
<dbReference type="Pfam" id="PF16267">
    <property type="entry name" value="DUF4920"/>
    <property type="match status" value="1"/>
</dbReference>
<sequence>MKHLLFATFCLFLLNSCKDKDTYNSFGEKISADEAKEASYMTTQYKRMQVGDSVNSKIKAKVMDVCQAKGCWMTLNLEDGREVMVKFKDYGFFVPKDIAGKEVIVNGKAFVNEVSVGEQRHYAEDAGKTSEEIASITQPKRTYSFEADGVLIKQ</sequence>
<dbReference type="Proteomes" id="UP000670776">
    <property type="component" value="Unassembled WGS sequence"/>
</dbReference>
<proteinExistence type="predicted"/>
<evidence type="ECO:0000313" key="2">
    <source>
        <dbReference type="Proteomes" id="UP000670776"/>
    </source>
</evidence>
<dbReference type="RefSeq" id="WP_209656567.1">
    <property type="nucleotide sequence ID" value="NZ_JAGJCB010000024.1"/>
</dbReference>
<protein>
    <submittedName>
        <fullName evidence="1">DUF4920 domain-containing protein</fullName>
    </submittedName>
</protein>
<comment type="caution">
    <text evidence="1">The sequence shown here is derived from an EMBL/GenBank/DDBJ whole genome shotgun (WGS) entry which is preliminary data.</text>
</comment>
<organism evidence="1 2">
    <name type="scientific">Mariniflexile gromovii</name>
    <dbReference type="NCBI Taxonomy" id="362523"/>
    <lineage>
        <taxon>Bacteria</taxon>
        <taxon>Pseudomonadati</taxon>
        <taxon>Bacteroidota</taxon>
        <taxon>Flavobacteriia</taxon>
        <taxon>Flavobacteriales</taxon>
        <taxon>Flavobacteriaceae</taxon>
        <taxon>Mariniflexile</taxon>
    </lineage>
</organism>
<gene>
    <name evidence="1" type="ORF">J8H85_16835</name>
</gene>
<keyword evidence="2" id="KW-1185">Reference proteome</keyword>
<reference evidence="1 2" key="1">
    <citation type="submission" date="2021-04" db="EMBL/GenBank/DDBJ databases">
        <title>Mariniflexile gromovii gen. nov., sp. nov., a gliding bacterium isolated from the sea urchin Strongylocentrotus intermedius.</title>
        <authorList>
            <person name="Ko S."/>
            <person name="Le V."/>
            <person name="Ahn C.-Y."/>
            <person name="Oh H.-M."/>
        </authorList>
    </citation>
    <scope>NUCLEOTIDE SEQUENCE [LARGE SCALE GENOMIC DNA]</scope>
    <source>
        <strain evidence="1 2">KCTC 12570</strain>
    </source>
</reference>